<gene>
    <name evidence="3" type="ORF">RCL2_000393800</name>
</gene>
<keyword evidence="2" id="KW-0812">Transmembrane</keyword>
<evidence type="ECO:0000256" key="2">
    <source>
        <dbReference type="SAM" id="Phobius"/>
    </source>
</evidence>
<proteinExistence type="predicted"/>
<keyword evidence="2" id="KW-0472">Membrane</keyword>
<dbReference type="OrthoDB" id="3049275at2759"/>
<feature type="compositionally biased region" description="Basic and acidic residues" evidence="1">
    <location>
        <begin position="285"/>
        <end position="299"/>
    </location>
</feature>
<keyword evidence="2" id="KW-1133">Transmembrane helix</keyword>
<evidence type="ECO:0000313" key="4">
    <source>
        <dbReference type="Proteomes" id="UP000615446"/>
    </source>
</evidence>
<reference evidence="3" key="1">
    <citation type="submission" date="2019-10" db="EMBL/GenBank/DDBJ databases">
        <title>Conservation and host-specific expression of non-tandemly repeated heterogenous ribosome RNA gene in arbuscular mycorrhizal fungi.</title>
        <authorList>
            <person name="Maeda T."/>
            <person name="Kobayashi Y."/>
            <person name="Nakagawa T."/>
            <person name="Ezawa T."/>
            <person name="Yamaguchi K."/>
            <person name="Bino T."/>
            <person name="Nishimoto Y."/>
            <person name="Shigenobu S."/>
            <person name="Kawaguchi M."/>
        </authorList>
    </citation>
    <scope>NUCLEOTIDE SEQUENCE</scope>
    <source>
        <strain evidence="3">HR1</strain>
    </source>
</reference>
<sequence length="310" mass="35341">MKVMGYNSFDDLERKINESVRGEAYENWKKVTDTLNKLDKVDSIIWGVVSIAAAIGIVAIAVGALDGVIGIDTAFTALGILSDIVGAIGVIARLQGKRALVQLSAVFDWALMVNNIFTKYTKNERLSDLEIKKLVEEFEPITKIFKDAYDKWTWEYTADQLRILDKGRNSWTDEDPNYNDIIRELKVEETKHTSITKLSLRSVPISIKENPQIAIRLQAPNGKYLSFEKQKNRILKYSDGNRDSEKFILELKKQHDAYKATVYLKIWFNVFCTITHDGQLEAKEDGQLKEPRVSSERIKNIRCPNPPTNP</sequence>
<protein>
    <submittedName>
        <fullName evidence="3">Uncharacterized protein</fullName>
    </submittedName>
</protein>
<feature type="transmembrane region" description="Helical" evidence="2">
    <location>
        <begin position="44"/>
        <end position="65"/>
    </location>
</feature>
<evidence type="ECO:0000256" key="1">
    <source>
        <dbReference type="SAM" id="MobiDB-lite"/>
    </source>
</evidence>
<organism evidence="3 4">
    <name type="scientific">Rhizophagus clarus</name>
    <dbReference type="NCBI Taxonomy" id="94130"/>
    <lineage>
        <taxon>Eukaryota</taxon>
        <taxon>Fungi</taxon>
        <taxon>Fungi incertae sedis</taxon>
        <taxon>Mucoromycota</taxon>
        <taxon>Glomeromycotina</taxon>
        <taxon>Glomeromycetes</taxon>
        <taxon>Glomerales</taxon>
        <taxon>Glomeraceae</taxon>
        <taxon>Rhizophagus</taxon>
    </lineage>
</organism>
<feature type="transmembrane region" description="Helical" evidence="2">
    <location>
        <begin position="71"/>
        <end position="92"/>
    </location>
</feature>
<dbReference type="Proteomes" id="UP000615446">
    <property type="component" value="Unassembled WGS sequence"/>
</dbReference>
<dbReference type="EMBL" id="BLAL01000022">
    <property type="protein sequence ID" value="GES76536.1"/>
    <property type="molecule type" value="Genomic_DNA"/>
</dbReference>
<evidence type="ECO:0000313" key="3">
    <source>
        <dbReference type="EMBL" id="GES76536.1"/>
    </source>
</evidence>
<dbReference type="AlphaFoldDB" id="A0A8H3QEQ5"/>
<comment type="caution">
    <text evidence="3">The sequence shown here is derived from an EMBL/GenBank/DDBJ whole genome shotgun (WGS) entry which is preliminary data.</text>
</comment>
<name>A0A8H3QEQ5_9GLOM</name>
<accession>A0A8H3QEQ5</accession>
<feature type="region of interest" description="Disordered" evidence="1">
    <location>
        <begin position="285"/>
        <end position="310"/>
    </location>
</feature>